<keyword evidence="5" id="KW-1185">Reference proteome</keyword>
<dbReference type="InterPro" id="IPR050218">
    <property type="entry name" value="LptD"/>
</dbReference>
<dbReference type="Pfam" id="PF04453">
    <property type="entry name" value="LptD"/>
    <property type="match status" value="1"/>
</dbReference>
<gene>
    <name evidence="1" type="primary">lptD</name>
    <name evidence="4" type="ORF">SAMN05421759_106126</name>
</gene>
<evidence type="ECO:0000313" key="5">
    <source>
        <dbReference type="Proteomes" id="UP000186684"/>
    </source>
</evidence>
<dbReference type="InterPro" id="IPR020889">
    <property type="entry name" value="LipoPS_assembly_LptD"/>
</dbReference>
<dbReference type="Proteomes" id="UP000186684">
    <property type="component" value="Unassembled WGS sequence"/>
</dbReference>
<dbReference type="EMBL" id="FTOQ01000006">
    <property type="protein sequence ID" value="SIS91976.1"/>
    <property type="molecule type" value="Genomic_DNA"/>
</dbReference>
<proteinExistence type="inferred from homology"/>
<dbReference type="PANTHER" id="PTHR30189">
    <property type="entry name" value="LPS-ASSEMBLY PROTEIN"/>
    <property type="match status" value="1"/>
</dbReference>
<dbReference type="GO" id="GO:0043165">
    <property type="term" value="P:Gram-negative-bacterium-type cell outer membrane assembly"/>
    <property type="evidence" value="ECO:0007669"/>
    <property type="project" value="UniProtKB-UniRule"/>
</dbReference>
<evidence type="ECO:0000259" key="3">
    <source>
        <dbReference type="Pfam" id="PF04453"/>
    </source>
</evidence>
<protein>
    <recommendedName>
        <fullName evidence="1">LPS-assembly protein LptD</fullName>
    </recommendedName>
</protein>
<keyword evidence="1" id="KW-0998">Cell outer membrane</keyword>
<dbReference type="GO" id="GO:1990351">
    <property type="term" value="C:transporter complex"/>
    <property type="evidence" value="ECO:0007669"/>
    <property type="project" value="TreeGrafter"/>
</dbReference>
<accession>A0A1N7N0S6</accession>
<keyword evidence="1" id="KW-0472">Membrane</keyword>
<name>A0A1N7N0S6_9RHOB</name>
<comment type="function">
    <text evidence="1">Involved in the assembly of lipopolysaccharide (LPS) at the surface of the outer membrane.</text>
</comment>
<evidence type="ECO:0000256" key="1">
    <source>
        <dbReference type="HAMAP-Rule" id="MF_01411"/>
    </source>
</evidence>
<dbReference type="AlphaFoldDB" id="A0A1N7N0S6"/>
<comment type="caution">
    <text evidence="1">Lacks conserved residue(s) required for the propagation of feature annotation.</text>
</comment>
<dbReference type="RefSeq" id="WP_083950578.1">
    <property type="nucleotide sequence ID" value="NZ_FTOQ01000006.1"/>
</dbReference>
<dbReference type="GO" id="GO:0009279">
    <property type="term" value="C:cell outer membrane"/>
    <property type="evidence" value="ECO:0007669"/>
    <property type="project" value="UniProtKB-SubCell"/>
</dbReference>
<feature type="region of interest" description="Disordered" evidence="2">
    <location>
        <begin position="405"/>
        <end position="425"/>
    </location>
</feature>
<reference evidence="5" key="1">
    <citation type="submission" date="2017-01" db="EMBL/GenBank/DDBJ databases">
        <authorList>
            <person name="Varghese N."/>
            <person name="Submissions S."/>
        </authorList>
    </citation>
    <scope>NUCLEOTIDE SEQUENCE [LARGE SCALE GENOMIC DNA]</scope>
    <source>
        <strain evidence="5">DSM 29430</strain>
    </source>
</reference>
<feature type="chain" id="PRO_5013415244" description="LPS-assembly protein LptD" evidence="1">
    <location>
        <begin position="41"/>
        <end position="748"/>
    </location>
</feature>
<dbReference type="STRING" id="633194.SAMN05421759_106126"/>
<sequence length="748" mass="82753" precursor="true">MKPVPSRRFRQSLRLRPAAFSAGIAAAWLAACLAVTPLHAQTLPPPASAGSAATVQDTALLVADIVYVEADSILVAEGNVEAIYQGRRLTAQRIVFDQEAGTLSLDGPIRIVEPNGDVLTATSATLDDGFRNGILAGARIVLDEQLQLAAVEARRLGGRYTQLSKVAVTSCQVCGRNQTPLWQIRAARVVHDEEARQIYFDNATFHVLNVPVLYFPQLRIPDPTLTRARGFLPPEFRTSSLLGFGIKVPYFIPLGAHQDVTVTPYLSTESSTLELRYRRAFRYGDIEVNTAASRDSLFDGIRAYAFVDGSFDLPRDYKLNFGLQSVSDEAYLDLYGYSSADRLRNFATVSRYSRDTAFAAGVDYYESLRDEDTTETRPSAILDVDFERRFFPRAIGGELRLSTEAHTHYRPSDRDTDGDDADSVVDGRDVSRLSATLSWRDRYTLPAGLRAGLLGQISADHIRIEQDAFSEPEANVLTPAAALELRWPWLRRGPGGSATLVEPLAQIAWSGGDRPTTAADESTRQEFDEGNLLSLSRFPATDRRERGRVTALGLRWHHRNPIGWQAGLTMGQVWRADDDAAFTRSSGLGFSTSDLLIASHFETRGGFLFTGRGLLDIDDRAWTKVEARAEWETTRMDLGAAYLLLRADPDEDRSDTQSEWTVDGSYIFTPQWSADGFWRYDLGDNRSDRAGLGVTWQNECVSAEISVSRRFASSTNLEPSTDIGLTVLLKGFSTGGSAKEYRRTCSSF</sequence>
<keyword evidence="1" id="KW-0732">Signal</keyword>
<dbReference type="InterPro" id="IPR007543">
    <property type="entry name" value="LptD_C"/>
</dbReference>
<comment type="subunit">
    <text evidence="1">Component of the lipopolysaccharide transport and assembly complex.</text>
</comment>
<dbReference type="PROSITE" id="PS51257">
    <property type="entry name" value="PROKAR_LIPOPROTEIN"/>
    <property type="match status" value="1"/>
</dbReference>
<feature type="domain" description="LptD C-terminal" evidence="3">
    <location>
        <begin position="301"/>
        <end position="672"/>
    </location>
</feature>
<organism evidence="4 5">
    <name type="scientific">Roseivivax lentus</name>
    <dbReference type="NCBI Taxonomy" id="633194"/>
    <lineage>
        <taxon>Bacteria</taxon>
        <taxon>Pseudomonadati</taxon>
        <taxon>Pseudomonadota</taxon>
        <taxon>Alphaproteobacteria</taxon>
        <taxon>Rhodobacterales</taxon>
        <taxon>Roseobacteraceae</taxon>
        <taxon>Roseivivax</taxon>
    </lineage>
</organism>
<evidence type="ECO:0000256" key="2">
    <source>
        <dbReference type="SAM" id="MobiDB-lite"/>
    </source>
</evidence>
<comment type="subcellular location">
    <subcellularLocation>
        <location evidence="1">Cell outer membrane</location>
    </subcellularLocation>
</comment>
<dbReference type="GO" id="GO:0015920">
    <property type="term" value="P:lipopolysaccharide transport"/>
    <property type="evidence" value="ECO:0007669"/>
    <property type="project" value="InterPro"/>
</dbReference>
<feature type="compositionally biased region" description="Basic and acidic residues" evidence="2">
    <location>
        <begin position="405"/>
        <end position="415"/>
    </location>
</feature>
<dbReference type="HAMAP" id="MF_01411">
    <property type="entry name" value="LPS_assembly_LptD"/>
    <property type="match status" value="1"/>
</dbReference>
<dbReference type="PANTHER" id="PTHR30189:SF1">
    <property type="entry name" value="LPS-ASSEMBLY PROTEIN LPTD"/>
    <property type="match status" value="1"/>
</dbReference>
<feature type="signal peptide" evidence="1">
    <location>
        <begin position="1"/>
        <end position="40"/>
    </location>
</feature>
<evidence type="ECO:0000313" key="4">
    <source>
        <dbReference type="EMBL" id="SIS91976.1"/>
    </source>
</evidence>
<dbReference type="OrthoDB" id="9760225at2"/>
<comment type="similarity">
    <text evidence="1">Belongs to the LptD family.</text>
</comment>